<feature type="transmembrane region" description="Helical" evidence="13">
    <location>
        <begin position="232"/>
        <end position="249"/>
    </location>
</feature>
<dbReference type="EnsemblPlants" id="QL08p015896:mrna">
    <property type="protein sequence ID" value="QL08p015896:mrna"/>
    <property type="gene ID" value="QL08p015896"/>
</dbReference>
<keyword evidence="3" id="KW-1003">Cell membrane</keyword>
<evidence type="ECO:0000256" key="7">
    <source>
        <dbReference type="ARBA" id="ARBA00022729"/>
    </source>
</evidence>
<protein>
    <submittedName>
        <fullName evidence="14">Uncharacterized protein</fullName>
    </submittedName>
</protein>
<keyword evidence="7" id="KW-0732">Signal</keyword>
<dbReference type="FunFam" id="3.80.10.10:FF:000722">
    <property type="entry name" value="Leucine-rich repeat receptor-like protein kinase"/>
    <property type="match status" value="1"/>
</dbReference>
<dbReference type="AlphaFoldDB" id="A0A7N2M957"/>
<evidence type="ECO:0000256" key="2">
    <source>
        <dbReference type="ARBA" id="ARBA00009592"/>
    </source>
</evidence>
<evidence type="ECO:0000256" key="9">
    <source>
        <dbReference type="ARBA" id="ARBA00022989"/>
    </source>
</evidence>
<keyword evidence="6 13" id="KW-0812">Transmembrane</keyword>
<evidence type="ECO:0000313" key="15">
    <source>
        <dbReference type="Proteomes" id="UP000594261"/>
    </source>
</evidence>
<evidence type="ECO:0000256" key="4">
    <source>
        <dbReference type="ARBA" id="ARBA00022553"/>
    </source>
</evidence>
<reference evidence="14 15" key="1">
    <citation type="journal article" date="2016" name="G3 (Bethesda)">
        <title>First Draft Assembly and Annotation of the Genome of a California Endemic Oak Quercus lobata Nee (Fagaceae).</title>
        <authorList>
            <person name="Sork V.L."/>
            <person name="Fitz-Gibbon S.T."/>
            <person name="Puiu D."/>
            <person name="Crepeau M."/>
            <person name="Gugger P.F."/>
            <person name="Sherman R."/>
            <person name="Stevens K."/>
            <person name="Langley C.H."/>
            <person name="Pellegrini M."/>
            <person name="Salzberg S.L."/>
        </authorList>
    </citation>
    <scope>NUCLEOTIDE SEQUENCE [LARGE SCALE GENOMIC DNA]</scope>
    <source>
        <strain evidence="14 15">cv. SW786</strain>
    </source>
</reference>
<dbReference type="Gene3D" id="3.80.10.10">
    <property type="entry name" value="Ribonuclease Inhibitor"/>
    <property type="match status" value="1"/>
</dbReference>
<dbReference type="EMBL" id="LRBV02000008">
    <property type="status" value="NOT_ANNOTATED_CDS"/>
    <property type="molecule type" value="Genomic_DNA"/>
</dbReference>
<evidence type="ECO:0000313" key="14">
    <source>
        <dbReference type="EnsemblPlants" id="QL08p015896:mrna"/>
    </source>
</evidence>
<keyword evidence="11" id="KW-0675">Receptor</keyword>
<keyword evidence="10 13" id="KW-0472">Membrane</keyword>
<evidence type="ECO:0000256" key="5">
    <source>
        <dbReference type="ARBA" id="ARBA00022614"/>
    </source>
</evidence>
<keyword evidence="5" id="KW-0433">Leucine-rich repeat</keyword>
<evidence type="ECO:0000256" key="3">
    <source>
        <dbReference type="ARBA" id="ARBA00022475"/>
    </source>
</evidence>
<dbReference type="Pfam" id="PF00560">
    <property type="entry name" value="LRR_1"/>
    <property type="match status" value="2"/>
</dbReference>
<comment type="subcellular location">
    <subcellularLocation>
        <location evidence="1">Cell membrane</location>
        <topology evidence="1">Single-pass type I membrane protein</topology>
    </subcellularLocation>
</comment>
<keyword evidence="9 13" id="KW-1133">Transmembrane helix</keyword>
<proteinExistence type="inferred from homology"/>
<evidence type="ECO:0000256" key="8">
    <source>
        <dbReference type="ARBA" id="ARBA00022737"/>
    </source>
</evidence>
<evidence type="ECO:0000256" key="6">
    <source>
        <dbReference type="ARBA" id="ARBA00022692"/>
    </source>
</evidence>
<accession>A0A7N2M957</accession>
<name>A0A7N2M957_QUELO</name>
<sequence>MTVFELQDLTSKVLDIELVKILIIVTLIDISCNNLDGPIPPSLGNLAQLESLDLSSNNLTGEIPMQLADLIFLAVLKLSFNQLVEQIPQGKQFATFSEDSYEWNKGLCGYPLEIECTSTEPRSLHPTFEETHSNSRIVIDWNFLSSELGFVVGLGILIGPLTFWKRWRICIEKEQKTRAYVAFHEESGGVSESFEVTKSCIYLSPLTKSSETNDSSSTISFDVSFIDRAPMFWLKFTILVVLGVGHVFPR</sequence>
<evidence type="ECO:0000256" key="13">
    <source>
        <dbReference type="SAM" id="Phobius"/>
    </source>
</evidence>
<dbReference type="PANTHER" id="PTHR27004">
    <property type="entry name" value="RECEPTOR-LIKE PROTEIN 12 ISOFORM X1"/>
    <property type="match status" value="1"/>
</dbReference>
<dbReference type="GO" id="GO:0005886">
    <property type="term" value="C:plasma membrane"/>
    <property type="evidence" value="ECO:0007669"/>
    <property type="project" value="UniProtKB-SubCell"/>
</dbReference>
<evidence type="ECO:0000256" key="1">
    <source>
        <dbReference type="ARBA" id="ARBA00004251"/>
    </source>
</evidence>
<dbReference type="InterPro" id="IPR032675">
    <property type="entry name" value="LRR_dom_sf"/>
</dbReference>
<dbReference type="InterPro" id="IPR001611">
    <property type="entry name" value="Leu-rich_rpt"/>
</dbReference>
<comment type="similarity">
    <text evidence="2">Belongs to the RLP family.</text>
</comment>
<dbReference type="Proteomes" id="UP000594261">
    <property type="component" value="Chromosome 8"/>
</dbReference>
<dbReference type="Gramene" id="QL08p015896:mrna">
    <property type="protein sequence ID" value="QL08p015896:mrna"/>
    <property type="gene ID" value="QL08p015896"/>
</dbReference>
<keyword evidence="12" id="KW-0325">Glycoprotein</keyword>
<evidence type="ECO:0000256" key="12">
    <source>
        <dbReference type="ARBA" id="ARBA00023180"/>
    </source>
</evidence>
<evidence type="ECO:0000256" key="10">
    <source>
        <dbReference type="ARBA" id="ARBA00023136"/>
    </source>
</evidence>
<dbReference type="SUPFAM" id="SSF52058">
    <property type="entry name" value="L domain-like"/>
    <property type="match status" value="1"/>
</dbReference>
<evidence type="ECO:0000256" key="11">
    <source>
        <dbReference type="ARBA" id="ARBA00023170"/>
    </source>
</evidence>
<organism evidence="14 15">
    <name type="scientific">Quercus lobata</name>
    <name type="common">Valley oak</name>
    <dbReference type="NCBI Taxonomy" id="97700"/>
    <lineage>
        <taxon>Eukaryota</taxon>
        <taxon>Viridiplantae</taxon>
        <taxon>Streptophyta</taxon>
        <taxon>Embryophyta</taxon>
        <taxon>Tracheophyta</taxon>
        <taxon>Spermatophyta</taxon>
        <taxon>Magnoliopsida</taxon>
        <taxon>eudicotyledons</taxon>
        <taxon>Gunneridae</taxon>
        <taxon>Pentapetalae</taxon>
        <taxon>rosids</taxon>
        <taxon>fabids</taxon>
        <taxon>Fagales</taxon>
        <taxon>Fagaceae</taxon>
        <taxon>Quercus</taxon>
    </lineage>
</organism>
<keyword evidence="15" id="KW-1185">Reference proteome</keyword>
<dbReference type="InParanoid" id="A0A7N2M957"/>
<keyword evidence="4" id="KW-0597">Phosphoprotein</keyword>
<dbReference type="PANTHER" id="PTHR27004:SF203">
    <property type="entry name" value="LEUCINE-RICH REPEAT-CONTAINING N-TERMINAL PLANT-TYPE DOMAIN-CONTAINING PROTEIN"/>
    <property type="match status" value="1"/>
</dbReference>
<keyword evidence="8" id="KW-0677">Repeat</keyword>
<reference evidence="14" key="2">
    <citation type="submission" date="2021-01" db="UniProtKB">
        <authorList>
            <consortium name="EnsemblPlants"/>
        </authorList>
    </citation>
    <scope>IDENTIFICATION</scope>
</reference>